<evidence type="ECO:0000256" key="6">
    <source>
        <dbReference type="ARBA" id="ARBA00023242"/>
    </source>
</evidence>
<evidence type="ECO:0000256" key="4">
    <source>
        <dbReference type="ARBA" id="ARBA00023125"/>
    </source>
</evidence>
<dbReference type="PANTHER" id="PTHR36206">
    <property type="entry name" value="ASPERCRYPTIN BIOSYNTHESIS CLUSTER-SPECIFIC TRANSCRIPTION REGULATOR ATNN-RELATED"/>
    <property type="match status" value="1"/>
</dbReference>
<evidence type="ECO:0000313" key="7">
    <source>
        <dbReference type="EMBL" id="KAK5096023.1"/>
    </source>
</evidence>
<evidence type="ECO:0000256" key="5">
    <source>
        <dbReference type="ARBA" id="ARBA00023163"/>
    </source>
</evidence>
<reference evidence="7 8" key="1">
    <citation type="submission" date="2023-08" db="EMBL/GenBank/DDBJ databases">
        <title>Black Yeasts Isolated from many extreme environments.</title>
        <authorList>
            <person name="Coleine C."/>
            <person name="Stajich J.E."/>
            <person name="Selbmann L."/>
        </authorList>
    </citation>
    <scope>NUCLEOTIDE SEQUENCE [LARGE SCALE GENOMIC DNA]</scope>
    <source>
        <strain evidence="7 8">CCFEE 5885</strain>
    </source>
</reference>
<dbReference type="Proteomes" id="UP001345013">
    <property type="component" value="Unassembled WGS sequence"/>
</dbReference>
<comment type="caution">
    <text evidence="7">The sequence shown here is derived from an EMBL/GenBank/DDBJ whole genome shotgun (WGS) entry which is preliminary data.</text>
</comment>
<keyword evidence="8" id="KW-1185">Reference proteome</keyword>
<gene>
    <name evidence="7" type="ORF">LTR24_002722</name>
</gene>
<evidence type="ECO:0000256" key="2">
    <source>
        <dbReference type="ARBA" id="ARBA00022833"/>
    </source>
</evidence>
<sequence>MYSLKAMMQDVVAVKLVWQLELKCIKIDKPCPGYQKLETKVFGLTVNEGFTCELEKQCFDLFFSGGAARLAVFQPSSRQFWVSLLPQLCQIYSPLRHAVIALALVNEPLFMPELGAVARSKQPDILNCVMKHFNKSIHTFAKQVHTLSIEARLSCCFVFTALTIYLYRVGASPTHIGAAYRFLRDYEQQVELGNVLAEPALNGTLIPILKRLFIDAATFSDALINAGSITPYEDWMYELLVIPPVFLTIEATYETLGNLLKYAIALLLGHIIPNSKPHLYLLSSLESFEAALRDSPLHAYDAYNLPRDHVWFYCKDLMMHHRVARILCKCTSETTEHSFSTYTADFQYVLQEISALLHIEPPNTWRATLGWIPPLFLIATRCRVVKLRRDALRLLHGLQRVERGWTSCIAHALARFVVSEEEAPGTADPTSTSLTYVRLLSAHFKPDKALVLITYEKQVDQKRVGVITKEVDLQYPANSLVGASGIQLPDYVLQASGYSGTTMLTPQIACHCSHDANSLSQGGEAVAEGSIEEIVIWAAGTRITSNRKTRGAARQ</sequence>
<name>A0ABR0KGT6_9EURO</name>
<keyword evidence="4" id="KW-0238">DNA-binding</keyword>
<proteinExistence type="predicted"/>
<organism evidence="7 8">
    <name type="scientific">Lithohypha guttulata</name>
    <dbReference type="NCBI Taxonomy" id="1690604"/>
    <lineage>
        <taxon>Eukaryota</taxon>
        <taxon>Fungi</taxon>
        <taxon>Dikarya</taxon>
        <taxon>Ascomycota</taxon>
        <taxon>Pezizomycotina</taxon>
        <taxon>Eurotiomycetes</taxon>
        <taxon>Chaetothyriomycetidae</taxon>
        <taxon>Chaetothyriales</taxon>
        <taxon>Trichomeriaceae</taxon>
        <taxon>Lithohypha</taxon>
    </lineage>
</organism>
<keyword evidence="5" id="KW-0804">Transcription</keyword>
<keyword evidence="6" id="KW-0539">Nucleus</keyword>
<keyword evidence="1" id="KW-0479">Metal-binding</keyword>
<dbReference type="InterPro" id="IPR052360">
    <property type="entry name" value="Transcr_Regulatory_Proteins"/>
</dbReference>
<evidence type="ECO:0000313" key="8">
    <source>
        <dbReference type="Proteomes" id="UP001345013"/>
    </source>
</evidence>
<evidence type="ECO:0000256" key="1">
    <source>
        <dbReference type="ARBA" id="ARBA00022723"/>
    </source>
</evidence>
<protein>
    <submittedName>
        <fullName evidence="7">Uncharacterized protein</fullName>
    </submittedName>
</protein>
<accession>A0ABR0KGT6</accession>
<keyword evidence="3" id="KW-0805">Transcription regulation</keyword>
<dbReference type="EMBL" id="JAVRRG010000024">
    <property type="protein sequence ID" value="KAK5096023.1"/>
    <property type="molecule type" value="Genomic_DNA"/>
</dbReference>
<evidence type="ECO:0000256" key="3">
    <source>
        <dbReference type="ARBA" id="ARBA00023015"/>
    </source>
</evidence>
<keyword evidence="2" id="KW-0862">Zinc</keyword>
<dbReference type="PANTHER" id="PTHR36206:SF12">
    <property type="entry name" value="ASPERCRYPTIN BIOSYNTHESIS CLUSTER-SPECIFIC TRANSCRIPTION REGULATOR ATNN-RELATED"/>
    <property type="match status" value="1"/>
</dbReference>